<gene>
    <name evidence="2" type="ORF">GQ61_06185</name>
</gene>
<keyword evidence="3" id="KW-1185">Reference proteome</keyword>
<evidence type="ECO:0000313" key="2">
    <source>
        <dbReference type="EMBL" id="ARN84940.1"/>
    </source>
</evidence>
<dbReference type="RefSeq" id="WP_085784453.1">
    <property type="nucleotide sequence ID" value="NZ_CP008743.1"/>
</dbReference>
<organism evidence="2 3">
    <name type="scientific">Candidatus Nucleicultrix amoebiphila FS5</name>
    <dbReference type="NCBI Taxonomy" id="1414854"/>
    <lineage>
        <taxon>Bacteria</taxon>
        <taxon>Pseudomonadati</taxon>
        <taxon>Pseudomonadota</taxon>
        <taxon>Alphaproteobacteria</taxon>
        <taxon>Holosporales</taxon>
        <taxon>Candidatus Nucleicultricaceae</taxon>
        <taxon>Candidatus Nucleicultrix</taxon>
    </lineage>
</organism>
<feature type="compositionally biased region" description="Basic and acidic residues" evidence="1">
    <location>
        <begin position="24"/>
        <end position="35"/>
    </location>
</feature>
<reference evidence="2 3" key="1">
    <citation type="submission" date="2014-06" db="EMBL/GenBank/DDBJ databases">
        <title>The genome of the endonuclear symbiont Nucleicultrix amoebiphila.</title>
        <authorList>
            <person name="Schulz F."/>
            <person name="Horn M."/>
        </authorList>
    </citation>
    <scope>NUCLEOTIDE SEQUENCE [LARGE SCALE GENOMIC DNA]</scope>
    <source>
        <strain evidence="2 3">FS5</strain>
    </source>
</reference>
<evidence type="ECO:0000256" key="1">
    <source>
        <dbReference type="SAM" id="MobiDB-lite"/>
    </source>
</evidence>
<sequence length="308" mass="34659">MQKILLTLCVLFNLFDQLSASDAFPHDSDSREGKSMTHRGSSSLSNQMINFNVDTHDFQNGVLAIHDNRTNQIRTFNCPGIKSVHTLYLDPWEGIYVKALKGSTATENKVMQKASTPFFLYHLTQTTMRDLSSGFASTSHLRPDLYGGIYFSGKDPNTHTQSVLHFKGQHINTIVKGWSSIEEIIPSYGHIYVLGEPIQGNQLLVNVSENRQDILFPTWKNVQAIISDLDGGLYIFGLNAEGENTTLLRKDGRSKRLFQDVSGITSIYPDQIGGFYIYGTDSYNCPTPLGRYMRDGTEFMRHDAQNNQ</sequence>
<evidence type="ECO:0000313" key="3">
    <source>
        <dbReference type="Proteomes" id="UP000237351"/>
    </source>
</evidence>
<accession>A0A1W6N4Y7</accession>
<name>A0A1W6N4Y7_9PROT</name>
<proteinExistence type="predicted"/>
<dbReference type="STRING" id="1414854.GQ61_06185"/>
<dbReference type="EMBL" id="CP008743">
    <property type="protein sequence ID" value="ARN84940.1"/>
    <property type="molecule type" value="Genomic_DNA"/>
</dbReference>
<dbReference type="AlphaFoldDB" id="A0A1W6N4Y7"/>
<protein>
    <submittedName>
        <fullName evidence="2">Uncharacterized protein</fullName>
    </submittedName>
</protein>
<feature type="region of interest" description="Disordered" evidence="1">
    <location>
        <begin position="23"/>
        <end position="42"/>
    </location>
</feature>
<dbReference type="Proteomes" id="UP000237351">
    <property type="component" value="Chromosome"/>
</dbReference>
<dbReference type="KEGG" id="naf:GQ61_06185"/>